<protein>
    <submittedName>
        <fullName evidence="2">Uncharacterized protein</fullName>
    </submittedName>
</protein>
<keyword evidence="1" id="KW-1133">Transmembrane helix</keyword>
<evidence type="ECO:0000256" key="1">
    <source>
        <dbReference type="SAM" id="Phobius"/>
    </source>
</evidence>
<feature type="transmembrane region" description="Helical" evidence="1">
    <location>
        <begin position="12"/>
        <end position="33"/>
    </location>
</feature>
<dbReference type="Proteomes" id="UP000663124">
    <property type="component" value="Chromosome 1"/>
</dbReference>
<evidence type="ECO:0000313" key="2">
    <source>
        <dbReference type="EMBL" id="QOI40947.1"/>
    </source>
</evidence>
<gene>
    <name evidence="2" type="ORF">Lepto782_00560</name>
</gene>
<evidence type="ECO:0000313" key="3">
    <source>
        <dbReference type="Proteomes" id="UP000663124"/>
    </source>
</evidence>
<dbReference type="EMBL" id="CP043884">
    <property type="protein sequence ID" value="QOI40947.1"/>
    <property type="molecule type" value="Genomic_DNA"/>
</dbReference>
<sequence>MGNLKKAVFAHSFSGFPTGAEIFSLLTIIFILVRHCRNLIIKHNRIVLLRIINKVFNTLC</sequence>
<dbReference type="RefSeq" id="WP_002075512.1">
    <property type="nucleotide sequence ID" value="NZ_CP043884.1"/>
</dbReference>
<keyword evidence="1" id="KW-0472">Membrane</keyword>
<organism evidence="2 3">
    <name type="scientific">Leptospira interrogans serovar Canicola</name>
    <dbReference type="NCBI Taxonomy" id="211880"/>
    <lineage>
        <taxon>Bacteria</taxon>
        <taxon>Pseudomonadati</taxon>
        <taxon>Spirochaetota</taxon>
        <taxon>Spirochaetia</taxon>
        <taxon>Leptospirales</taxon>
        <taxon>Leptospiraceae</taxon>
        <taxon>Leptospira</taxon>
    </lineage>
</organism>
<reference evidence="2" key="1">
    <citation type="submission" date="2019-09" db="EMBL/GenBank/DDBJ databases">
        <title>Comparative Genomics of Leptospira interrogans Reveals Genome Plasticity - A Common Adaptive Strategy for Survival in Various Hosts.</title>
        <authorList>
            <person name="Ramli S.R."/>
            <person name="Bunk B."/>
            <person name="Goris M."/>
            <person name="Bhuju S."/>
            <person name="Jarek M."/>
            <person name="Sproer C."/>
            <person name="Mustakim S."/>
            <person name="Strommenger B."/>
            <person name="Pessler F."/>
        </authorList>
    </citation>
    <scope>NUCLEOTIDE SEQUENCE</scope>
    <source>
        <strain evidence="2">782</strain>
    </source>
</reference>
<proteinExistence type="predicted"/>
<dbReference type="GeneID" id="89223798"/>
<keyword evidence="1" id="KW-0812">Transmembrane</keyword>
<dbReference type="AlphaFoldDB" id="A0AAP9W6W1"/>
<name>A0AAP9W6W1_LEPIR</name>
<accession>A0AAP9W6W1</accession>